<proteinExistence type="predicted"/>
<dbReference type="PANTHER" id="PTHR38033:SF1">
    <property type="entry name" value="DOTU FAMILY TYPE IV_VI SECRETION SYSTEM PROTEIN"/>
    <property type="match status" value="1"/>
</dbReference>
<feature type="transmembrane region" description="Helical" evidence="2">
    <location>
        <begin position="280"/>
        <end position="302"/>
    </location>
</feature>
<gene>
    <name evidence="4" type="primary">icmH</name>
    <name evidence="4" type="ORF">N5A92_03815</name>
</gene>
<evidence type="ECO:0000259" key="3">
    <source>
        <dbReference type="Pfam" id="PF09850"/>
    </source>
</evidence>
<dbReference type="NCBIfam" id="TIGR03349">
    <property type="entry name" value="IV_VI_DotU"/>
    <property type="match status" value="1"/>
</dbReference>
<keyword evidence="2" id="KW-1133">Transmembrane helix</keyword>
<dbReference type="InterPro" id="IPR038522">
    <property type="entry name" value="T4/T6SS_DotU_sf"/>
</dbReference>
<reference evidence="4 5" key="1">
    <citation type="submission" date="2022-09" db="EMBL/GenBank/DDBJ databases">
        <title>Chelativorans salina sp. nov., a novel slightly halophilic bacterium isolated from a saline lake sediment enrichment.</title>
        <authorList>
            <person name="Gao L."/>
            <person name="Fang B.-Z."/>
            <person name="Li W.-J."/>
        </authorList>
    </citation>
    <scope>NUCLEOTIDE SEQUENCE [LARGE SCALE GENOMIC DNA]</scope>
    <source>
        <strain evidence="4 5">EGI FJ00035</strain>
    </source>
</reference>
<keyword evidence="5" id="KW-1185">Reference proteome</keyword>
<evidence type="ECO:0000256" key="1">
    <source>
        <dbReference type="SAM" id="MobiDB-lite"/>
    </source>
</evidence>
<feature type="compositionally biased region" description="Basic and acidic residues" evidence="1">
    <location>
        <begin position="22"/>
        <end position="32"/>
    </location>
</feature>
<feature type="compositionally biased region" description="Low complexity" evidence="1">
    <location>
        <begin position="69"/>
        <end position="78"/>
    </location>
</feature>
<dbReference type="EMBL" id="JAOCZP010000001">
    <property type="protein sequence ID" value="MCT7374157.1"/>
    <property type="molecule type" value="Genomic_DNA"/>
</dbReference>
<feature type="region of interest" description="Disordered" evidence="1">
    <location>
        <begin position="1"/>
        <end position="78"/>
    </location>
</feature>
<accession>A0ABT2LJZ5</accession>
<keyword evidence="2" id="KW-0472">Membrane</keyword>
<dbReference type="PANTHER" id="PTHR38033">
    <property type="entry name" value="MEMBRANE PROTEIN-RELATED"/>
    <property type="match status" value="1"/>
</dbReference>
<name>A0ABT2LJZ5_9HYPH</name>
<dbReference type="Proteomes" id="UP001320831">
    <property type="component" value="Unassembled WGS sequence"/>
</dbReference>
<evidence type="ECO:0000313" key="4">
    <source>
        <dbReference type="EMBL" id="MCT7374157.1"/>
    </source>
</evidence>
<comment type="caution">
    <text evidence="4">The sequence shown here is derived from an EMBL/GenBank/DDBJ whole genome shotgun (WGS) entry which is preliminary data.</text>
</comment>
<dbReference type="Gene3D" id="1.25.40.590">
    <property type="entry name" value="Type IV / VI secretion system, DotU"/>
    <property type="match status" value="1"/>
</dbReference>
<feature type="domain" description="Type IV / VI secretion system DotU" evidence="3">
    <location>
        <begin position="97"/>
        <end position="300"/>
    </location>
</feature>
<evidence type="ECO:0000313" key="5">
    <source>
        <dbReference type="Proteomes" id="UP001320831"/>
    </source>
</evidence>
<dbReference type="RefSeq" id="WP_260900520.1">
    <property type="nucleotide sequence ID" value="NZ_JAOCZP010000001.1"/>
</dbReference>
<sequence>MTSNDDPQGEDGKTIIRPSRRNQPDRASRTPDDGTLSQHGGSGATVFDPGLAQRPPAGWQTGTVIFQGPPSADSLSSPAPDAVLAVPDGFAYTSANPFIAAAAPVLVILGRLQLASSTNADQAALAERIARAIQDFEHRISDAGLSDEDIRMAKFALCETADDVIAHLPDTDPKGWKEHAMLPRFFHLTAFGTGFFQALNKVLADPDRHCDLIQFMHACMSLGFEGQYRGSVRKDHGIDRVRRDVYETLRYFRPRTEEDISPRWKGLAEEAPDTASRTPLWSVAAGLAVLLVGGYVVLRVLIAGDGEAVVQKLLALNPDTPVTIERASVSRQP</sequence>
<dbReference type="NCBIfam" id="NF038228">
    <property type="entry name" value="IcmH_DotU_IVB"/>
    <property type="match status" value="1"/>
</dbReference>
<dbReference type="Pfam" id="PF09850">
    <property type="entry name" value="DotU"/>
    <property type="match status" value="1"/>
</dbReference>
<dbReference type="InterPro" id="IPR017732">
    <property type="entry name" value="T4/T6SS_DotU"/>
</dbReference>
<evidence type="ECO:0000256" key="2">
    <source>
        <dbReference type="SAM" id="Phobius"/>
    </source>
</evidence>
<keyword evidence="2" id="KW-0812">Transmembrane</keyword>
<organism evidence="4 5">
    <name type="scientific">Chelativorans salis</name>
    <dbReference type="NCBI Taxonomy" id="2978478"/>
    <lineage>
        <taxon>Bacteria</taxon>
        <taxon>Pseudomonadati</taxon>
        <taxon>Pseudomonadota</taxon>
        <taxon>Alphaproteobacteria</taxon>
        <taxon>Hyphomicrobiales</taxon>
        <taxon>Phyllobacteriaceae</taxon>
        <taxon>Chelativorans</taxon>
    </lineage>
</organism>
<protein>
    <submittedName>
        <fullName evidence="4">Type IVB secretion system protein IcmH/DotU</fullName>
    </submittedName>
</protein>